<dbReference type="PANTHER" id="PTHR30290:SF9">
    <property type="entry name" value="OLIGOPEPTIDE-BINDING PROTEIN APPA"/>
    <property type="match status" value="1"/>
</dbReference>
<comment type="similarity">
    <text evidence="2">Belongs to the bacterial solute-binding protein 5 family.</text>
</comment>
<dbReference type="Pfam" id="PF00496">
    <property type="entry name" value="SBP_bac_5"/>
    <property type="match status" value="1"/>
</dbReference>
<dbReference type="GO" id="GO:0030288">
    <property type="term" value="C:outer membrane-bounded periplasmic space"/>
    <property type="evidence" value="ECO:0007669"/>
    <property type="project" value="UniProtKB-ARBA"/>
</dbReference>
<dbReference type="InterPro" id="IPR000914">
    <property type="entry name" value="SBP_5_dom"/>
</dbReference>
<dbReference type="Gene3D" id="3.90.76.10">
    <property type="entry name" value="Dipeptide-binding Protein, Domain 1"/>
    <property type="match status" value="1"/>
</dbReference>
<protein>
    <submittedName>
        <fullName evidence="7">ABC transporter substrate-binding protein</fullName>
    </submittedName>
</protein>
<evidence type="ECO:0000313" key="7">
    <source>
        <dbReference type="EMBL" id="MCW3475064.1"/>
    </source>
</evidence>
<keyword evidence="3" id="KW-0813">Transport</keyword>
<dbReference type="PANTHER" id="PTHR30290">
    <property type="entry name" value="PERIPLASMIC BINDING COMPONENT OF ABC TRANSPORTER"/>
    <property type="match status" value="1"/>
</dbReference>
<dbReference type="Gene3D" id="3.40.190.10">
    <property type="entry name" value="Periplasmic binding protein-like II"/>
    <property type="match status" value="1"/>
</dbReference>
<accession>A0AA41YJT4</accession>
<keyword evidence="4 5" id="KW-0732">Signal</keyword>
<evidence type="ECO:0000256" key="5">
    <source>
        <dbReference type="SAM" id="SignalP"/>
    </source>
</evidence>
<evidence type="ECO:0000256" key="1">
    <source>
        <dbReference type="ARBA" id="ARBA00004418"/>
    </source>
</evidence>
<evidence type="ECO:0000256" key="3">
    <source>
        <dbReference type="ARBA" id="ARBA00022448"/>
    </source>
</evidence>
<evidence type="ECO:0000256" key="2">
    <source>
        <dbReference type="ARBA" id="ARBA00005695"/>
    </source>
</evidence>
<dbReference type="RefSeq" id="WP_264713756.1">
    <property type="nucleotide sequence ID" value="NZ_JAPDNT010000006.1"/>
</dbReference>
<dbReference type="EMBL" id="JAPDNT010000006">
    <property type="protein sequence ID" value="MCW3475064.1"/>
    <property type="molecule type" value="Genomic_DNA"/>
</dbReference>
<dbReference type="Proteomes" id="UP001165679">
    <property type="component" value="Unassembled WGS sequence"/>
</dbReference>
<evidence type="ECO:0000313" key="8">
    <source>
        <dbReference type="Proteomes" id="UP001165679"/>
    </source>
</evidence>
<feature type="domain" description="Solute-binding protein family 5" evidence="6">
    <location>
        <begin position="63"/>
        <end position="431"/>
    </location>
</feature>
<organism evidence="7 8">
    <name type="scientific">Limobrevibacterium gyesilva</name>
    <dbReference type="NCBI Taxonomy" id="2991712"/>
    <lineage>
        <taxon>Bacteria</taxon>
        <taxon>Pseudomonadati</taxon>
        <taxon>Pseudomonadota</taxon>
        <taxon>Alphaproteobacteria</taxon>
        <taxon>Acetobacterales</taxon>
        <taxon>Acetobacteraceae</taxon>
        <taxon>Limobrevibacterium</taxon>
    </lineage>
</organism>
<dbReference type="GO" id="GO:0043190">
    <property type="term" value="C:ATP-binding cassette (ABC) transporter complex"/>
    <property type="evidence" value="ECO:0007669"/>
    <property type="project" value="InterPro"/>
</dbReference>
<dbReference type="SUPFAM" id="SSF53850">
    <property type="entry name" value="Periplasmic binding protein-like II"/>
    <property type="match status" value="1"/>
</dbReference>
<dbReference type="AlphaFoldDB" id="A0AA41YJT4"/>
<dbReference type="InterPro" id="IPR030678">
    <property type="entry name" value="Peptide/Ni-bd"/>
</dbReference>
<comment type="caution">
    <text evidence="7">The sequence shown here is derived from an EMBL/GenBank/DDBJ whole genome shotgun (WGS) entry which is preliminary data.</text>
</comment>
<feature type="signal peptide" evidence="5">
    <location>
        <begin position="1"/>
        <end position="20"/>
    </location>
</feature>
<dbReference type="InterPro" id="IPR039424">
    <property type="entry name" value="SBP_5"/>
</dbReference>
<proteinExistence type="inferred from homology"/>
<dbReference type="CDD" id="cd08498">
    <property type="entry name" value="PBP2_NikA_DppA_OppA_like_2"/>
    <property type="match status" value="1"/>
</dbReference>
<dbReference type="GO" id="GO:0015833">
    <property type="term" value="P:peptide transport"/>
    <property type="evidence" value="ECO:0007669"/>
    <property type="project" value="TreeGrafter"/>
</dbReference>
<keyword evidence="8" id="KW-1185">Reference proteome</keyword>
<dbReference type="GO" id="GO:1904680">
    <property type="term" value="F:peptide transmembrane transporter activity"/>
    <property type="evidence" value="ECO:0007669"/>
    <property type="project" value="TreeGrafter"/>
</dbReference>
<evidence type="ECO:0000256" key="4">
    <source>
        <dbReference type="ARBA" id="ARBA00022729"/>
    </source>
</evidence>
<dbReference type="PIRSF" id="PIRSF002741">
    <property type="entry name" value="MppA"/>
    <property type="match status" value="1"/>
</dbReference>
<dbReference type="Gene3D" id="3.10.105.10">
    <property type="entry name" value="Dipeptide-binding Protein, Domain 3"/>
    <property type="match status" value="1"/>
</dbReference>
<sequence length="522" mass="57333">MRRIIGAAVALCLATFAANAATLRVSSAGDAGTLDPHSQNIIPTAQLLRQIYEPLVNRGPSLELEPALAESWSAMEPTRWRFKLRAGVKFQDGSPFTADDVVFSLKRAAAPSSNYGNFVDTVVRAEAVDPLTVDVITSEPDPILVDKLSSVVIMSKAWCEANNATAPQNAAQAQESYTTRHTNGTGPYQLTSREAQVRTVLDRNAAWWGTMKGNVTQYVSLPIANASTRLAAFLSGEVDVLLDPPLQDIPRLRERSDVRVLQGPEIRSMFIVMDQARDELLYSDVKGRNPLKDHRVRQALYQAIDIQAIRSRILRGFALPAGVLFGPGVRGYDKAIDQRLPLDIAKAKALLAEAGYPDGFAITLDCPNNRYINDADVCTALGAMWAKIGVRVAVNAQPLATFFPKVQRKDTSMFFLGSGSPTLDAYYILQIHLLPPTGRPGDGAWNLGGYNNPAMTDLINKVRAELDPGKRDTLIHEVLALYKQDIPNLPLYHQEIAWAARANVDVHMRPDNELEAKWVTVK</sequence>
<feature type="chain" id="PRO_5041309021" evidence="5">
    <location>
        <begin position="21"/>
        <end position="522"/>
    </location>
</feature>
<reference evidence="7" key="2">
    <citation type="submission" date="2022-10" db="EMBL/GenBank/DDBJ databases">
        <authorList>
            <person name="Trinh H.N."/>
        </authorList>
    </citation>
    <scope>NUCLEOTIDE SEQUENCE</scope>
    <source>
        <strain evidence="7">RN2-1</strain>
    </source>
</reference>
<comment type="subcellular location">
    <subcellularLocation>
        <location evidence="1">Periplasm</location>
    </subcellularLocation>
</comment>
<gene>
    <name evidence="7" type="ORF">OL599_10825</name>
</gene>
<evidence type="ECO:0000259" key="6">
    <source>
        <dbReference type="Pfam" id="PF00496"/>
    </source>
</evidence>
<reference evidence="7" key="1">
    <citation type="submission" date="2022-09" db="EMBL/GenBank/DDBJ databases">
        <title>Rhodovastum sp. nov. RN2-1 isolated from soil in Seongnam, South Korea.</title>
        <authorList>
            <person name="Le N.T."/>
        </authorList>
    </citation>
    <scope>NUCLEOTIDE SEQUENCE</scope>
    <source>
        <strain evidence="7">RN2-1</strain>
    </source>
</reference>
<name>A0AA41YJT4_9PROT</name>